<name>A0A6N9HKM5_9BURK</name>
<feature type="region of interest" description="Disordered" evidence="1">
    <location>
        <begin position="215"/>
        <end position="252"/>
    </location>
</feature>
<dbReference type="EMBL" id="WWCJ01000010">
    <property type="protein sequence ID" value="MYN03542.1"/>
    <property type="molecule type" value="Genomic_DNA"/>
</dbReference>
<sequence length="252" mass="26510">MLNTWYAQHLMQSSRHGKALKELPPSLYDYWKSSARNEYHGIPTDAVFFARAAIGLLDFFECAAQGSEPCALPSKAADSVWHAWLRLAPLKLEVFCRKHFGRVVPHVEGAAMGGSLDDALAVCLVRAREAAGLAPEGPRLPSLFLLDKKVKMPFGFGYSVQHGRPGYSQLDAAGRFDPAIACPPQLAAAGLLGAGLISAVQYAEFEERVRQQANSSGSSCGSGCGSSLDCSSSSSSCDSGSSCGSSCGGGGD</sequence>
<gene>
    <name evidence="2" type="ORF">GTP41_15705</name>
</gene>
<reference evidence="2 3" key="1">
    <citation type="submission" date="2019-12" db="EMBL/GenBank/DDBJ databases">
        <title>Novel species isolated from a subtropical stream in China.</title>
        <authorList>
            <person name="Lu H."/>
        </authorList>
    </citation>
    <scope>NUCLEOTIDE SEQUENCE [LARGE SCALE GENOMIC DNA]</scope>
    <source>
        <strain evidence="2 3">DS3</strain>
    </source>
</reference>
<evidence type="ECO:0000313" key="2">
    <source>
        <dbReference type="EMBL" id="MYN03542.1"/>
    </source>
</evidence>
<dbReference type="AlphaFoldDB" id="A0A6N9HKM5"/>
<protein>
    <submittedName>
        <fullName evidence="2">Uncharacterized protein</fullName>
    </submittedName>
</protein>
<dbReference type="Proteomes" id="UP000448575">
    <property type="component" value="Unassembled WGS sequence"/>
</dbReference>
<evidence type="ECO:0000256" key="1">
    <source>
        <dbReference type="SAM" id="MobiDB-lite"/>
    </source>
</evidence>
<evidence type="ECO:0000313" key="3">
    <source>
        <dbReference type="Proteomes" id="UP000448575"/>
    </source>
</evidence>
<proteinExistence type="predicted"/>
<keyword evidence="3" id="KW-1185">Reference proteome</keyword>
<organism evidence="2 3">
    <name type="scientific">Pseudoduganella guangdongensis</name>
    <dbReference type="NCBI Taxonomy" id="2692179"/>
    <lineage>
        <taxon>Bacteria</taxon>
        <taxon>Pseudomonadati</taxon>
        <taxon>Pseudomonadota</taxon>
        <taxon>Betaproteobacteria</taxon>
        <taxon>Burkholderiales</taxon>
        <taxon>Oxalobacteraceae</taxon>
        <taxon>Telluria group</taxon>
        <taxon>Pseudoduganella</taxon>
    </lineage>
</organism>
<feature type="compositionally biased region" description="Low complexity" evidence="1">
    <location>
        <begin position="215"/>
        <end position="245"/>
    </location>
</feature>
<accession>A0A6N9HKM5</accession>
<dbReference type="RefSeq" id="WP_161026511.1">
    <property type="nucleotide sequence ID" value="NZ_WWCJ01000010.1"/>
</dbReference>
<comment type="caution">
    <text evidence="2">The sequence shown here is derived from an EMBL/GenBank/DDBJ whole genome shotgun (WGS) entry which is preliminary data.</text>
</comment>